<accession>A0A8J2HML7</accession>
<comment type="caution">
    <text evidence="2">The sequence shown here is derived from an EMBL/GenBank/DDBJ whole genome shotgun (WGS) entry which is preliminary data.</text>
</comment>
<dbReference type="InterPro" id="IPR006631">
    <property type="entry name" value="DM4_12"/>
</dbReference>
<keyword evidence="1" id="KW-0472">Membrane</keyword>
<feature type="transmembrane region" description="Helical" evidence="1">
    <location>
        <begin position="12"/>
        <end position="30"/>
    </location>
</feature>
<dbReference type="OrthoDB" id="6340174at2759"/>
<dbReference type="PANTHER" id="PTHR21398">
    <property type="entry name" value="AGAP007094-PA"/>
    <property type="match status" value="1"/>
</dbReference>
<gene>
    <name evidence="2" type="ORF">HICCMSTLAB_LOCUS11096</name>
</gene>
<keyword evidence="1" id="KW-0812">Transmembrane</keyword>
<evidence type="ECO:0000313" key="3">
    <source>
        <dbReference type="Proteomes" id="UP000786811"/>
    </source>
</evidence>
<reference evidence="2" key="1">
    <citation type="submission" date="2021-04" db="EMBL/GenBank/DDBJ databases">
        <authorList>
            <person name="Chebbi M.A.C M."/>
        </authorList>
    </citation>
    <scope>NUCLEOTIDE SEQUENCE</scope>
</reference>
<evidence type="ECO:0000313" key="2">
    <source>
        <dbReference type="EMBL" id="CAG5102600.1"/>
    </source>
</evidence>
<dbReference type="Pfam" id="PF07841">
    <property type="entry name" value="DM4_12"/>
    <property type="match status" value="1"/>
</dbReference>
<organism evidence="2 3">
    <name type="scientific">Cotesia congregata</name>
    <name type="common">Parasitoid wasp</name>
    <name type="synonym">Apanteles congregatus</name>
    <dbReference type="NCBI Taxonomy" id="51543"/>
    <lineage>
        <taxon>Eukaryota</taxon>
        <taxon>Metazoa</taxon>
        <taxon>Ecdysozoa</taxon>
        <taxon>Arthropoda</taxon>
        <taxon>Hexapoda</taxon>
        <taxon>Insecta</taxon>
        <taxon>Pterygota</taxon>
        <taxon>Neoptera</taxon>
        <taxon>Endopterygota</taxon>
        <taxon>Hymenoptera</taxon>
        <taxon>Apocrita</taxon>
        <taxon>Ichneumonoidea</taxon>
        <taxon>Braconidae</taxon>
        <taxon>Microgastrinae</taxon>
        <taxon>Cotesia</taxon>
    </lineage>
</organism>
<proteinExistence type="predicted"/>
<keyword evidence="3" id="KW-1185">Reference proteome</keyword>
<protein>
    <submittedName>
        <fullName evidence="2">Uncharacterized protein</fullName>
    </submittedName>
</protein>
<keyword evidence="1" id="KW-1133">Transmembrane helix</keyword>
<dbReference type="Proteomes" id="UP000786811">
    <property type="component" value="Unassembled WGS sequence"/>
</dbReference>
<dbReference type="SMART" id="SM00718">
    <property type="entry name" value="DM4_12"/>
    <property type="match status" value="1"/>
</dbReference>
<evidence type="ECO:0000256" key="1">
    <source>
        <dbReference type="SAM" id="Phobius"/>
    </source>
</evidence>
<dbReference type="EMBL" id="CAJNRD030001123">
    <property type="protein sequence ID" value="CAG5102600.1"/>
    <property type="molecule type" value="Genomic_DNA"/>
</dbReference>
<dbReference type="PANTHER" id="PTHR21398:SF22">
    <property type="entry name" value="IP12060P-RELATED"/>
    <property type="match status" value="1"/>
</dbReference>
<name>A0A8J2HML7_COTCN</name>
<sequence>MFEVGEFIVMKFLWTVYLGGLYFTFVGVETKGRMSGSLQRQLRELTYPDDSEMGLFFALAIPLDDPVATKAMSVAFFFEANYGLVREQESLASRARKQRATFSDHKLLTRATVYSILESKFEALSIQTGDFNQYLPAPALLLDILIPWPFSKTFFTQPPASIELFAGPNSVISPRLGLSGQACLLRSICETSKLSVDRDNGLIGDLLRILLTPSSSANENLPTEYVLAEQRQLKSRINHHSRCDTGNNHYHHHDPPLDDDDNKELNDCSTIYPLCPISIYDYITIQ</sequence>
<dbReference type="AlphaFoldDB" id="A0A8J2HML7"/>